<dbReference type="EMBL" id="JAFLQW010000554">
    <property type="protein sequence ID" value="MBO0351515.1"/>
    <property type="molecule type" value="Genomic_DNA"/>
</dbReference>
<dbReference type="RefSeq" id="WP_207089949.1">
    <property type="nucleotide sequence ID" value="NZ_JAFLQW010000554.1"/>
</dbReference>
<dbReference type="InterPro" id="IPR046761">
    <property type="entry name" value="Tab2-like_C"/>
</dbReference>
<dbReference type="PANTHER" id="PTHR34556:SF2">
    <property type="entry name" value="PROTEIN TAB2 HOMOLOG, CHLOROPLASTIC"/>
    <property type="match status" value="1"/>
</dbReference>
<feature type="domain" description="RNA-binding protein Tab2-like N-terminal" evidence="1">
    <location>
        <begin position="3"/>
        <end position="103"/>
    </location>
</feature>
<evidence type="ECO:0000259" key="1">
    <source>
        <dbReference type="Pfam" id="PF06485"/>
    </source>
</evidence>
<organism evidence="3 4">
    <name type="scientific">Phormidium pseudopriestleyi FRX01</name>
    <dbReference type="NCBI Taxonomy" id="1759528"/>
    <lineage>
        <taxon>Bacteria</taxon>
        <taxon>Bacillati</taxon>
        <taxon>Cyanobacteriota</taxon>
        <taxon>Cyanophyceae</taxon>
        <taxon>Oscillatoriophycideae</taxon>
        <taxon>Oscillatoriales</taxon>
        <taxon>Oscillatoriaceae</taxon>
        <taxon>Phormidium</taxon>
    </lineage>
</organism>
<reference evidence="3 4" key="1">
    <citation type="submission" date="2021-03" db="EMBL/GenBank/DDBJ databases">
        <title>Metabolic Capacity of the Antarctic Cyanobacterium Phormidium pseudopriestleyi that Sustains Oxygenic Photosynthesis in the Presence of Hydrogen Sulfide.</title>
        <authorList>
            <person name="Lumian J.E."/>
            <person name="Jungblut A.D."/>
            <person name="Dillon M.L."/>
            <person name="Hawes I."/>
            <person name="Doran P.T."/>
            <person name="Mackey T.J."/>
            <person name="Dick G.J."/>
            <person name="Grettenberger C.L."/>
            <person name="Sumner D.Y."/>
        </authorList>
    </citation>
    <scope>NUCLEOTIDE SEQUENCE [LARGE SCALE GENOMIC DNA]</scope>
    <source>
        <strain evidence="3 4">FRX01</strain>
    </source>
</reference>
<name>A0ABS3FWM1_9CYAN</name>
<proteinExistence type="predicted"/>
<evidence type="ECO:0000259" key="2">
    <source>
        <dbReference type="Pfam" id="PF20429"/>
    </source>
</evidence>
<evidence type="ECO:0000313" key="4">
    <source>
        <dbReference type="Proteomes" id="UP000664844"/>
    </source>
</evidence>
<protein>
    <submittedName>
        <fullName evidence="3">Tab2/Atab2 family RNA-binding protein</fullName>
    </submittedName>
</protein>
<sequence length="277" mass="31001">MVIWQADFYRRPLQSAAGETLWELCLCDATLSFQWSRCCSQSEANSTWLAEQLQIAGEGRLPEAIAVFRPQSLSLMVAAGEKLGVKVEASRRTLALKSWLVEKAQEYRNEPNYTHESYEPLVGDRPPPGPLPEELWGDRWRFASVSAAYLMEVFAERVIRIRHIPEELTPVALGLPSTEVIPGVVLDGGRQSMKIAQWLQEASPVAIDYNPGPPNGLILEAGLVDRWIIATFEDTEVAEAGQTFQQRKQATQGLHFLLIQPDDSGMTYSGFWLLQNS</sequence>
<keyword evidence="4" id="KW-1185">Reference proteome</keyword>
<evidence type="ECO:0000313" key="3">
    <source>
        <dbReference type="EMBL" id="MBO0351515.1"/>
    </source>
</evidence>
<dbReference type="Proteomes" id="UP000664844">
    <property type="component" value="Unassembled WGS sequence"/>
</dbReference>
<accession>A0ABS3FWM1</accession>
<dbReference type="InterPro" id="IPR046760">
    <property type="entry name" value="Tab2-like_N"/>
</dbReference>
<comment type="caution">
    <text evidence="3">The sequence shown here is derived from an EMBL/GenBank/DDBJ whole genome shotgun (WGS) entry which is preliminary data.</text>
</comment>
<feature type="domain" description="RNA-binding protein Tab2/Atab2 C-terminal" evidence="2">
    <location>
        <begin position="121"/>
        <end position="275"/>
    </location>
</feature>
<gene>
    <name evidence="3" type="ORF">J0895_21015</name>
</gene>
<dbReference type="Pfam" id="PF20429">
    <property type="entry name" value="Tab2-like_C"/>
    <property type="match status" value="1"/>
</dbReference>
<dbReference type="Pfam" id="PF06485">
    <property type="entry name" value="Tab2-like_N"/>
    <property type="match status" value="1"/>
</dbReference>
<dbReference type="PANTHER" id="PTHR34556">
    <property type="match status" value="1"/>
</dbReference>
<dbReference type="InterPro" id="IPR009472">
    <property type="entry name" value="Tab2-like"/>
</dbReference>